<gene>
    <name evidence="1" type="ORF">ALC57_07061</name>
</gene>
<proteinExistence type="predicted"/>
<dbReference type="AlphaFoldDB" id="A0A195E6S4"/>
<protein>
    <submittedName>
        <fullName evidence="1">Uncharacterized protein</fullName>
    </submittedName>
</protein>
<dbReference type="EMBL" id="KQ979592">
    <property type="protein sequence ID" value="KYN20572.1"/>
    <property type="molecule type" value="Genomic_DNA"/>
</dbReference>
<accession>A0A195E6S4</accession>
<evidence type="ECO:0000313" key="2">
    <source>
        <dbReference type="Proteomes" id="UP000078492"/>
    </source>
</evidence>
<reference evidence="1 2" key="1">
    <citation type="submission" date="2015-09" db="EMBL/GenBank/DDBJ databases">
        <title>Trachymyrmex cornetzi WGS genome.</title>
        <authorList>
            <person name="Nygaard S."/>
            <person name="Hu H."/>
            <person name="Boomsma J."/>
            <person name="Zhang G."/>
        </authorList>
    </citation>
    <scope>NUCLEOTIDE SEQUENCE [LARGE SCALE GENOMIC DNA]</scope>
    <source>
        <strain evidence="1">Tcor2-1</strain>
        <tissue evidence="1">Whole body</tissue>
    </source>
</reference>
<keyword evidence="2" id="KW-1185">Reference proteome</keyword>
<dbReference type="Proteomes" id="UP000078492">
    <property type="component" value="Unassembled WGS sequence"/>
</dbReference>
<evidence type="ECO:0000313" key="1">
    <source>
        <dbReference type="EMBL" id="KYN20572.1"/>
    </source>
</evidence>
<sequence>MVIKVVSLKLSRCTLTLLQRPDWYDRFVVSARSRAQVPDFKCRYWIRTTMPIIHRIISRLRNDETRYVDSAYTNASEKEEATGVLCTGLRGKWPSNSLDVP</sequence>
<organism evidence="1 2">
    <name type="scientific">Trachymyrmex cornetzi</name>
    <dbReference type="NCBI Taxonomy" id="471704"/>
    <lineage>
        <taxon>Eukaryota</taxon>
        <taxon>Metazoa</taxon>
        <taxon>Ecdysozoa</taxon>
        <taxon>Arthropoda</taxon>
        <taxon>Hexapoda</taxon>
        <taxon>Insecta</taxon>
        <taxon>Pterygota</taxon>
        <taxon>Neoptera</taxon>
        <taxon>Endopterygota</taxon>
        <taxon>Hymenoptera</taxon>
        <taxon>Apocrita</taxon>
        <taxon>Aculeata</taxon>
        <taxon>Formicoidea</taxon>
        <taxon>Formicidae</taxon>
        <taxon>Myrmicinae</taxon>
        <taxon>Trachymyrmex</taxon>
    </lineage>
</organism>
<name>A0A195E6S4_9HYME</name>